<reference evidence="10" key="1">
    <citation type="submission" date="2017-09" db="EMBL/GenBank/DDBJ databases">
        <title>Contemporary evolution of a Lepidopteran species, Heliothis virescens, in response to modern agricultural practices.</title>
        <authorList>
            <person name="Fritz M.L."/>
            <person name="Deyonke A.M."/>
            <person name="Papanicolaou A."/>
            <person name="Micinski S."/>
            <person name="Westbrook J."/>
            <person name="Gould F."/>
        </authorList>
    </citation>
    <scope>NUCLEOTIDE SEQUENCE [LARGE SCALE GENOMIC DNA]</scope>
    <source>
        <strain evidence="10">HvINT-</strain>
        <tissue evidence="10">Whole body</tissue>
    </source>
</reference>
<dbReference type="Pfam" id="PF09415">
    <property type="entry name" value="CENP-X"/>
    <property type="match status" value="1"/>
</dbReference>
<dbReference type="GO" id="GO:0006281">
    <property type="term" value="P:DNA repair"/>
    <property type="evidence" value="ECO:0007669"/>
    <property type="project" value="UniProtKB-KW"/>
</dbReference>
<dbReference type="STRING" id="7102.A0A2A4JHR6"/>
<dbReference type="InterPro" id="IPR018552">
    <property type="entry name" value="CENP-X"/>
</dbReference>
<sequence length="98" mass="10915">MARNSNENDEDNIDPASVTSNVKNTLKQEVIKELLNGSFQDNKTKLGNDALSLVVEVAKCLVTETCLRASSHALRESCDRVDIEHIEKCLPQLMLDFP</sequence>
<dbReference type="InterPro" id="IPR009072">
    <property type="entry name" value="Histone-fold"/>
</dbReference>
<organism evidence="10">
    <name type="scientific">Heliothis virescens</name>
    <name type="common">Tobacco budworm moth</name>
    <dbReference type="NCBI Taxonomy" id="7102"/>
    <lineage>
        <taxon>Eukaryota</taxon>
        <taxon>Metazoa</taxon>
        <taxon>Ecdysozoa</taxon>
        <taxon>Arthropoda</taxon>
        <taxon>Hexapoda</taxon>
        <taxon>Insecta</taxon>
        <taxon>Pterygota</taxon>
        <taxon>Neoptera</taxon>
        <taxon>Endopterygota</taxon>
        <taxon>Lepidoptera</taxon>
        <taxon>Glossata</taxon>
        <taxon>Ditrysia</taxon>
        <taxon>Noctuoidea</taxon>
        <taxon>Noctuidae</taxon>
        <taxon>Heliothinae</taxon>
        <taxon>Heliothis</taxon>
    </lineage>
</organism>
<keyword evidence="5" id="KW-0238">DNA-binding</keyword>
<protein>
    <recommendedName>
        <fullName evidence="3">Centromere protein X</fullName>
    </recommendedName>
</protein>
<dbReference type="CDD" id="cd22921">
    <property type="entry name" value="HFD_CENP-X"/>
    <property type="match status" value="1"/>
</dbReference>
<comment type="similarity">
    <text evidence="2">Belongs to the CENP-X/MHF2 family.</text>
</comment>
<keyword evidence="6" id="KW-0234">DNA repair</keyword>
<keyword evidence="4" id="KW-0227">DNA damage</keyword>
<keyword evidence="7" id="KW-0539">Nucleus</keyword>
<comment type="caution">
    <text evidence="10">The sequence shown here is derived from an EMBL/GenBank/DDBJ whole genome shotgun (WGS) entry which is preliminary data.</text>
</comment>
<comment type="subcellular location">
    <subcellularLocation>
        <location evidence="1">Nucleus</location>
    </subcellularLocation>
</comment>
<evidence type="ECO:0000256" key="7">
    <source>
        <dbReference type="ARBA" id="ARBA00023242"/>
    </source>
</evidence>
<dbReference type="GO" id="GO:0043240">
    <property type="term" value="C:Fanconi anaemia nuclear complex"/>
    <property type="evidence" value="ECO:0007669"/>
    <property type="project" value="TreeGrafter"/>
</dbReference>
<dbReference type="GO" id="GO:0000712">
    <property type="term" value="P:resolution of meiotic recombination intermediates"/>
    <property type="evidence" value="ECO:0007669"/>
    <property type="project" value="TreeGrafter"/>
</dbReference>
<evidence type="ECO:0000313" key="10">
    <source>
        <dbReference type="EMBL" id="PCG71316.1"/>
    </source>
</evidence>
<dbReference type="Gene3D" id="6.10.130.30">
    <property type="match status" value="1"/>
</dbReference>
<evidence type="ECO:0000256" key="1">
    <source>
        <dbReference type="ARBA" id="ARBA00004123"/>
    </source>
</evidence>
<evidence type="ECO:0000256" key="6">
    <source>
        <dbReference type="ARBA" id="ARBA00023204"/>
    </source>
</evidence>
<evidence type="ECO:0000256" key="4">
    <source>
        <dbReference type="ARBA" id="ARBA00022763"/>
    </source>
</evidence>
<dbReference type="GO" id="GO:0003677">
    <property type="term" value="F:DNA binding"/>
    <property type="evidence" value="ECO:0007669"/>
    <property type="project" value="UniProtKB-KW"/>
</dbReference>
<comment type="subunit">
    <text evidence="8">Heterodimer with CENPX, sometimes called MHF; this interaction stabilizes both partners. MHF heterodimers can assemble to form tetrameric structures. MHF also coassemble with CENPT-CENPW heterodimers at centromeres to form the tetrameric CENP-T-W-S-X complex. Forms a discrete complex with FANCM and CENPX, called FANCM-MHF; this interaction, probably mediated by direct binding between CENPS and FANCM, leads to synergistic activation of double-stranded DNA binding and strongly stimulates FANCM-mediated DNA remodeling. Recruited by FANCM to the Fanconi anemia (FA) core complex, which consists of CENPS, CENPX, FANCA, FANCB, FANCC, FANCE, FANCF, FANCG, FANCL, FANCM, FAAP24 and FAAP100. The FA core complex associates with Bloom syndrome (BLM) complex, which consists of at least BLM, DNA topoisomerase 3-alpha (TOP3A), RMI1/BLAP75, RPA1/RPA70 and RPA2/RPA32. The super complex between FA and BLM is called BRAFT.</text>
</comment>
<feature type="region of interest" description="Disordered" evidence="9">
    <location>
        <begin position="1"/>
        <end position="21"/>
    </location>
</feature>
<dbReference type="PANTHER" id="PTHR28680">
    <property type="entry name" value="CENTROMERE PROTEIN X"/>
    <property type="match status" value="1"/>
</dbReference>
<dbReference type="EMBL" id="NWSH01001413">
    <property type="protein sequence ID" value="PCG71316.1"/>
    <property type="molecule type" value="Genomic_DNA"/>
</dbReference>
<evidence type="ECO:0000256" key="2">
    <source>
        <dbReference type="ARBA" id="ARBA00009359"/>
    </source>
</evidence>
<dbReference type="Gene3D" id="1.20.5.4980">
    <property type="match status" value="1"/>
</dbReference>
<evidence type="ECO:0000256" key="3">
    <source>
        <dbReference type="ARBA" id="ARBA00016388"/>
    </source>
</evidence>
<dbReference type="GO" id="GO:0046982">
    <property type="term" value="F:protein heterodimerization activity"/>
    <property type="evidence" value="ECO:0007669"/>
    <property type="project" value="InterPro"/>
</dbReference>
<dbReference type="SUPFAM" id="SSF47113">
    <property type="entry name" value="Histone-fold"/>
    <property type="match status" value="1"/>
</dbReference>
<accession>A0A2A4JHR6</accession>
<dbReference type="AlphaFoldDB" id="A0A2A4JHR6"/>
<gene>
    <name evidence="10" type="ORF">B5V51_2006</name>
</gene>
<evidence type="ECO:0000256" key="9">
    <source>
        <dbReference type="SAM" id="MobiDB-lite"/>
    </source>
</evidence>
<evidence type="ECO:0000256" key="5">
    <source>
        <dbReference type="ARBA" id="ARBA00023125"/>
    </source>
</evidence>
<name>A0A2A4JHR6_HELVI</name>
<dbReference type="GO" id="GO:0031297">
    <property type="term" value="P:replication fork processing"/>
    <property type="evidence" value="ECO:0007669"/>
    <property type="project" value="TreeGrafter"/>
</dbReference>
<proteinExistence type="inferred from homology"/>
<evidence type="ECO:0000256" key="8">
    <source>
        <dbReference type="ARBA" id="ARBA00047146"/>
    </source>
</evidence>
<dbReference type="PANTHER" id="PTHR28680:SF1">
    <property type="entry name" value="CENTROMERE PROTEIN X"/>
    <property type="match status" value="1"/>
</dbReference>
<dbReference type="GO" id="GO:0071821">
    <property type="term" value="C:FANCM-MHF complex"/>
    <property type="evidence" value="ECO:0007669"/>
    <property type="project" value="TreeGrafter"/>
</dbReference>
<dbReference type="GO" id="GO:0051382">
    <property type="term" value="P:kinetochore assembly"/>
    <property type="evidence" value="ECO:0007669"/>
    <property type="project" value="InterPro"/>
</dbReference>